<evidence type="ECO:0000313" key="15">
    <source>
        <dbReference type="EMBL" id="KAJ3448863.1"/>
    </source>
</evidence>
<dbReference type="SMART" id="SM00968">
    <property type="entry name" value="SMC_hinge"/>
    <property type="match status" value="1"/>
</dbReference>
<dbReference type="Gene3D" id="3.30.70.1620">
    <property type="match status" value="1"/>
</dbReference>
<feature type="domain" description="SMC hinge" evidence="14">
    <location>
        <begin position="568"/>
        <end position="684"/>
    </location>
</feature>
<keyword evidence="5" id="KW-0498">Mitosis</keyword>
<keyword evidence="10" id="KW-0131">Cell cycle</keyword>
<keyword evidence="7 12" id="KW-0175">Coiled coil</keyword>
<accession>A0AAV8A8Q7</accession>
<comment type="subcellular location">
    <subcellularLocation>
        <location evidence="1 11">Nucleus</location>
    </subcellularLocation>
</comment>
<evidence type="ECO:0000256" key="13">
    <source>
        <dbReference type="SAM" id="MobiDB-lite"/>
    </source>
</evidence>
<evidence type="ECO:0000256" key="6">
    <source>
        <dbReference type="ARBA" id="ARBA00022840"/>
    </source>
</evidence>
<evidence type="ECO:0000256" key="9">
    <source>
        <dbReference type="ARBA" id="ARBA00023242"/>
    </source>
</evidence>
<keyword evidence="3" id="KW-0132">Cell division</keyword>
<reference evidence="15" key="1">
    <citation type="submission" date="2022-08" db="EMBL/GenBank/DDBJ databases">
        <title>Novel sulphate-reducing endosymbionts in the free-living metamonad Anaeramoeba.</title>
        <authorList>
            <person name="Jerlstrom-Hultqvist J."/>
            <person name="Cepicka I."/>
            <person name="Gallot-Lavallee L."/>
            <person name="Salas-Leiva D."/>
            <person name="Curtis B.A."/>
            <person name="Zahonova K."/>
            <person name="Pipaliya S."/>
            <person name="Dacks J."/>
            <person name="Roger A.J."/>
        </authorList>
    </citation>
    <scope>NUCLEOTIDE SEQUENCE</scope>
    <source>
        <strain evidence="15">Busselton2</strain>
    </source>
</reference>
<dbReference type="InterPro" id="IPR024704">
    <property type="entry name" value="SMC"/>
</dbReference>
<dbReference type="SUPFAM" id="SSF52540">
    <property type="entry name" value="P-loop containing nucleoside triphosphate hydrolases"/>
    <property type="match status" value="1"/>
</dbReference>
<evidence type="ECO:0000256" key="11">
    <source>
        <dbReference type="PIRNR" id="PIRNR005719"/>
    </source>
</evidence>
<evidence type="ECO:0000256" key="8">
    <source>
        <dbReference type="ARBA" id="ARBA00023067"/>
    </source>
</evidence>
<dbReference type="InterPro" id="IPR036277">
    <property type="entry name" value="SMC_hinge_sf"/>
</dbReference>
<dbReference type="GO" id="GO:0005524">
    <property type="term" value="F:ATP binding"/>
    <property type="evidence" value="ECO:0007669"/>
    <property type="project" value="UniProtKB-KW"/>
</dbReference>
<dbReference type="InterPro" id="IPR027417">
    <property type="entry name" value="P-loop_NTPase"/>
</dbReference>
<evidence type="ECO:0000313" key="16">
    <source>
        <dbReference type="Proteomes" id="UP001146793"/>
    </source>
</evidence>
<dbReference type="FunFam" id="3.40.50.300:FF:000585">
    <property type="entry name" value="Structural maintenance of chromosomes 4"/>
    <property type="match status" value="1"/>
</dbReference>
<evidence type="ECO:0000256" key="3">
    <source>
        <dbReference type="ARBA" id="ARBA00022618"/>
    </source>
</evidence>
<sequence>MTNNTKKPLNLQSVVEEGSLTTKNNLFATSISKEPRLMIKKMILTNFKSYYGTHEIGPFHKRFTTVIGPNGSGKSNVIDGMLFVFGKKAKQIRQKKLSELIHRSKKYPNLDRAEVSVFFHEIIDEDDDTYRVVPNSEFSVKRSIKRKGASQYYINNKKSTTKGVTLLLKSKGIDLDYNRFLILQGEVEQISLMKPKSLSEHEIGLLEYIEDIVGSGKYIPLIQEASEKVEALNESRNVQVNRVKMIEKDKDNLEGSKNEAVAYLKQKKELSEKSALRFNFYKKESEKNIETVTEKKEDLEEKLQKERESVSERLEELEITEQKYKSEEKALQEIQKEVMQYRDDLKRLEEKDVKIRETMKHRKRSIKSQQKSLEKEENNRTKYQDQITKCEDTIQECESTNVTLDEQLKIEEEKAEKLFEAFKENTADIHVELERKQKEIIPFNERVSEWESKLNVTNTELGILNKESQSIKDSYQETKEKITSLQQIISDSEKKFLKNKKQIKEKTIEIGKLEESNQQISVDEKKLIQRKRDLQMKIEKAKNSRNAMRSQSKLLKRLMKEKERGNIRGVNGRLGDLGTIDPKYDVAISTACGALNNIVVETTRDGNKSIELLQRENLGRATFIILDKIEHLRKYMERNINTPENVPRLFDLVRPNEEKFQIAFYYGVRDTLVAKDLEQATRIAYGTKKIKRRFRVVTLQGEVIDLSGTISGGGGRSGRRGGMQTSTNVMSREELDENIEQLEIVERELSDLIELKRQQEHILNDLKKELQALEFNNRTLEMDISTKQNQEKELSEHLPLLEKQIKKNKNNEERKKQLKIDISTFEKKIKSSKQDREQLNTEIENLQAKIMESGGKGLQDQKQKVVNINDQINQNNTDMNKNKAKIKSLNRQIDNSKKKSDFSQKSLEKIQKEFEELENQKTENQNEAEKIMEHVQQFLKVKNEKEDSLKEIEKQYKELKKLVSVFRNKEVDISEQIEEYKKFIKQNKDYIRQYNLKLKKLSEQFERGIKLNKDEKLKIDYLQEELEEFNLSNIEYDITLLEENLKRVTPNMSAIEEYRRKENDFNEKLEQLDKITEERDLMRNKYEEYRKNRLNEFMNGFSEITMKLKEIYQMITLGGDAELELVDSLDPFSEGIIFSVRPPNKSWKNISNLSGGEKTLSSLALVFALHHYKPTPVYFMDEIDAALDFRNVSIIANYIRERTKNAQFVIISLRNNMFELANRLIGIYKTDNCTKSVAINPKSFVSKKLLEKNNKKKN</sequence>
<dbReference type="Gene3D" id="3.40.50.300">
    <property type="entry name" value="P-loop containing nucleotide triphosphate hydrolases"/>
    <property type="match status" value="2"/>
</dbReference>
<dbReference type="PANTHER" id="PTHR18937">
    <property type="entry name" value="STRUCTURAL MAINTENANCE OF CHROMOSOMES SMC FAMILY MEMBER"/>
    <property type="match status" value="1"/>
</dbReference>
<dbReference type="GO" id="GO:0000796">
    <property type="term" value="C:condensin complex"/>
    <property type="evidence" value="ECO:0007669"/>
    <property type="project" value="TreeGrafter"/>
</dbReference>
<feature type="coiled-coil region" evidence="12">
    <location>
        <begin position="524"/>
        <end position="551"/>
    </location>
</feature>
<proteinExistence type="inferred from homology"/>
<evidence type="ECO:0000256" key="7">
    <source>
        <dbReference type="ARBA" id="ARBA00023054"/>
    </source>
</evidence>
<dbReference type="Pfam" id="PF06470">
    <property type="entry name" value="SMC_hinge"/>
    <property type="match status" value="1"/>
</dbReference>
<evidence type="ECO:0000256" key="1">
    <source>
        <dbReference type="ARBA" id="ARBA00004123"/>
    </source>
</evidence>
<comment type="caution">
    <text evidence="15">The sequence shown here is derived from an EMBL/GenBank/DDBJ whole genome shotgun (WGS) entry which is preliminary data.</text>
</comment>
<feature type="region of interest" description="Disordered" evidence="13">
    <location>
        <begin position="358"/>
        <end position="383"/>
    </location>
</feature>
<dbReference type="FunFam" id="3.40.50.300:FF:000481">
    <property type="entry name" value="Structural maintenance of chromosomes 4"/>
    <property type="match status" value="1"/>
</dbReference>
<feature type="compositionally biased region" description="Basic and acidic residues" evidence="13">
    <location>
        <begin position="372"/>
        <end position="383"/>
    </location>
</feature>
<evidence type="ECO:0000259" key="14">
    <source>
        <dbReference type="SMART" id="SM00968"/>
    </source>
</evidence>
<name>A0AAV8A8Q7_9EUKA</name>
<dbReference type="AlphaFoldDB" id="A0AAV8A8Q7"/>
<gene>
    <name evidence="15" type="ORF">M0812_01349</name>
</gene>
<dbReference type="InterPro" id="IPR010935">
    <property type="entry name" value="SMC_hinge"/>
</dbReference>
<dbReference type="GO" id="GO:0016887">
    <property type="term" value="F:ATP hydrolysis activity"/>
    <property type="evidence" value="ECO:0007669"/>
    <property type="project" value="InterPro"/>
</dbReference>
<feature type="coiled-coil region" evidence="12">
    <location>
        <begin position="732"/>
        <end position="1092"/>
    </location>
</feature>
<dbReference type="InterPro" id="IPR003395">
    <property type="entry name" value="RecF/RecN/SMC_N"/>
</dbReference>
<evidence type="ECO:0000256" key="2">
    <source>
        <dbReference type="ARBA" id="ARBA00006005"/>
    </source>
</evidence>
<dbReference type="GO" id="GO:0007076">
    <property type="term" value="P:mitotic chromosome condensation"/>
    <property type="evidence" value="ECO:0007669"/>
    <property type="project" value="TreeGrafter"/>
</dbReference>
<protein>
    <recommendedName>
        <fullName evidence="11">Structural maintenance of chromosomes protein</fullName>
    </recommendedName>
</protein>
<dbReference type="EMBL" id="JANTQA010000015">
    <property type="protein sequence ID" value="KAJ3448863.1"/>
    <property type="molecule type" value="Genomic_DNA"/>
</dbReference>
<keyword evidence="9 11" id="KW-0539">Nucleus</keyword>
<dbReference type="GO" id="GO:0005634">
    <property type="term" value="C:nucleus"/>
    <property type="evidence" value="ECO:0007669"/>
    <property type="project" value="UniProtKB-SubCell"/>
</dbReference>
<evidence type="ECO:0000256" key="10">
    <source>
        <dbReference type="ARBA" id="ARBA00023306"/>
    </source>
</evidence>
<comment type="similarity">
    <text evidence="2">Belongs to the SMC family. SMC4 subfamily.</text>
</comment>
<dbReference type="GO" id="GO:0051301">
    <property type="term" value="P:cell division"/>
    <property type="evidence" value="ECO:0007669"/>
    <property type="project" value="UniProtKB-KW"/>
</dbReference>
<dbReference type="PIRSF" id="PIRSF005719">
    <property type="entry name" value="SMC"/>
    <property type="match status" value="1"/>
</dbReference>
<dbReference type="PANTHER" id="PTHR18937:SF172">
    <property type="entry name" value="STRUCTURAL MAINTENANCE OF CHROMOSOMES PROTEIN"/>
    <property type="match status" value="1"/>
</dbReference>
<dbReference type="SUPFAM" id="SSF75553">
    <property type="entry name" value="Smc hinge domain"/>
    <property type="match status" value="1"/>
</dbReference>
<evidence type="ECO:0000256" key="12">
    <source>
        <dbReference type="SAM" id="Coils"/>
    </source>
</evidence>
<organism evidence="15 16">
    <name type="scientific">Anaeramoeba flamelloides</name>
    <dbReference type="NCBI Taxonomy" id="1746091"/>
    <lineage>
        <taxon>Eukaryota</taxon>
        <taxon>Metamonada</taxon>
        <taxon>Anaeramoebidae</taxon>
        <taxon>Anaeramoeba</taxon>
    </lineage>
</organism>
<dbReference type="Gene3D" id="1.20.1060.20">
    <property type="match status" value="1"/>
</dbReference>
<evidence type="ECO:0000256" key="5">
    <source>
        <dbReference type="ARBA" id="ARBA00022776"/>
    </source>
</evidence>
<dbReference type="Proteomes" id="UP001146793">
    <property type="component" value="Unassembled WGS sequence"/>
</dbReference>
<dbReference type="Pfam" id="PF02463">
    <property type="entry name" value="SMC_N"/>
    <property type="match status" value="1"/>
</dbReference>
<evidence type="ECO:0000256" key="4">
    <source>
        <dbReference type="ARBA" id="ARBA00022741"/>
    </source>
</evidence>
<keyword evidence="6" id="KW-0067">ATP-binding</keyword>
<keyword evidence="8" id="KW-0226">DNA condensation</keyword>
<keyword evidence="4" id="KW-0547">Nucleotide-binding</keyword>